<reference evidence="9" key="1">
    <citation type="submission" date="2023-04" db="EMBL/GenBank/DDBJ databases">
        <title>Complete genome sequence of Temperatibacter marinus.</title>
        <authorList>
            <person name="Rong J.-C."/>
            <person name="Yi M.-L."/>
            <person name="Zhao Q."/>
        </authorList>
    </citation>
    <scope>NUCLEOTIDE SEQUENCE</scope>
    <source>
        <strain evidence="9">NBRC 110045</strain>
    </source>
</reference>
<evidence type="ECO:0000256" key="3">
    <source>
        <dbReference type="ARBA" id="ARBA00022723"/>
    </source>
</evidence>
<organism evidence="9 10">
    <name type="scientific">Temperatibacter marinus</name>
    <dbReference type="NCBI Taxonomy" id="1456591"/>
    <lineage>
        <taxon>Bacteria</taxon>
        <taxon>Pseudomonadati</taxon>
        <taxon>Pseudomonadota</taxon>
        <taxon>Alphaproteobacteria</taxon>
        <taxon>Kordiimonadales</taxon>
        <taxon>Temperatibacteraceae</taxon>
        <taxon>Temperatibacter</taxon>
    </lineage>
</organism>
<evidence type="ECO:0000256" key="7">
    <source>
        <dbReference type="SAM" id="SignalP"/>
    </source>
</evidence>
<feature type="chain" id="PRO_5041259597" description="Cytochrome c domain-containing protein" evidence="7">
    <location>
        <begin position="19"/>
        <end position="234"/>
    </location>
</feature>
<gene>
    <name evidence="9" type="ORF">QGN29_13450</name>
</gene>
<dbReference type="GO" id="GO:0020037">
    <property type="term" value="F:heme binding"/>
    <property type="evidence" value="ECO:0007669"/>
    <property type="project" value="InterPro"/>
</dbReference>
<feature type="signal peptide" evidence="7">
    <location>
        <begin position="1"/>
        <end position="18"/>
    </location>
</feature>
<dbReference type="EMBL" id="CP123872">
    <property type="protein sequence ID" value="WND02553.1"/>
    <property type="molecule type" value="Genomic_DNA"/>
</dbReference>
<evidence type="ECO:0000256" key="6">
    <source>
        <dbReference type="PROSITE-ProRule" id="PRU00433"/>
    </source>
</evidence>
<keyword evidence="2 6" id="KW-0349">Heme</keyword>
<sequence>MSKTLLLAFTLWAFPIAASEKHPAGDILLDCMACHTFNKGGTHIYGPNLYGILGRKVASLPDYGYSSSLKNHDYVWNRLSLEAFLFNPNTMVPQTKMHFLGLESAEKRDRILKALFANFAEDNSRLKHALQQGHAPLGASLFPPCLACHTAAPNQPKKHGPNLWKVFGRKIASLDGFDYSAQLIARKGIWDEEALNRYLLQEKGFRQGSHRAHKALNSTEKRAHLIAFLKSLKD</sequence>
<name>A0AA52EG78_9PROT</name>
<dbReference type="KEGG" id="tmk:QGN29_13450"/>
<keyword evidence="7" id="KW-0732">Signal</keyword>
<dbReference type="Proteomes" id="UP001268683">
    <property type="component" value="Chromosome"/>
</dbReference>
<evidence type="ECO:0000313" key="10">
    <source>
        <dbReference type="Proteomes" id="UP001268683"/>
    </source>
</evidence>
<feature type="domain" description="Cytochrome c" evidence="8">
    <location>
        <begin position="133"/>
        <end position="233"/>
    </location>
</feature>
<dbReference type="InterPro" id="IPR036909">
    <property type="entry name" value="Cyt_c-like_dom_sf"/>
</dbReference>
<dbReference type="RefSeq" id="WP_310798388.1">
    <property type="nucleotide sequence ID" value="NZ_CP123872.1"/>
</dbReference>
<evidence type="ECO:0000256" key="1">
    <source>
        <dbReference type="ARBA" id="ARBA00022448"/>
    </source>
</evidence>
<dbReference type="PANTHER" id="PTHR11961">
    <property type="entry name" value="CYTOCHROME C"/>
    <property type="match status" value="1"/>
</dbReference>
<dbReference type="PROSITE" id="PS51007">
    <property type="entry name" value="CYTC"/>
    <property type="match status" value="2"/>
</dbReference>
<keyword evidence="10" id="KW-1185">Reference proteome</keyword>
<dbReference type="SUPFAM" id="SSF46626">
    <property type="entry name" value="Cytochrome c"/>
    <property type="match status" value="2"/>
</dbReference>
<evidence type="ECO:0000256" key="4">
    <source>
        <dbReference type="ARBA" id="ARBA00022982"/>
    </source>
</evidence>
<dbReference type="Gene3D" id="1.10.760.10">
    <property type="entry name" value="Cytochrome c-like domain"/>
    <property type="match status" value="2"/>
</dbReference>
<evidence type="ECO:0000313" key="9">
    <source>
        <dbReference type="EMBL" id="WND02553.1"/>
    </source>
</evidence>
<dbReference type="InterPro" id="IPR002327">
    <property type="entry name" value="Cyt_c_1A/1B"/>
</dbReference>
<dbReference type="AlphaFoldDB" id="A0AA52EG78"/>
<dbReference type="GO" id="GO:0046872">
    <property type="term" value="F:metal ion binding"/>
    <property type="evidence" value="ECO:0007669"/>
    <property type="project" value="UniProtKB-KW"/>
</dbReference>
<evidence type="ECO:0000256" key="5">
    <source>
        <dbReference type="ARBA" id="ARBA00023004"/>
    </source>
</evidence>
<feature type="domain" description="Cytochrome c" evidence="8">
    <location>
        <begin position="19"/>
        <end position="119"/>
    </location>
</feature>
<evidence type="ECO:0000259" key="8">
    <source>
        <dbReference type="PROSITE" id="PS51007"/>
    </source>
</evidence>
<keyword evidence="1" id="KW-0813">Transport</keyword>
<dbReference type="GO" id="GO:0009055">
    <property type="term" value="F:electron transfer activity"/>
    <property type="evidence" value="ECO:0007669"/>
    <property type="project" value="InterPro"/>
</dbReference>
<accession>A0AA52EG78</accession>
<dbReference type="PRINTS" id="PR00604">
    <property type="entry name" value="CYTCHRMECIAB"/>
</dbReference>
<protein>
    <recommendedName>
        <fullName evidence="8">Cytochrome c domain-containing protein</fullName>
    </recommendedName>
</protein>
<keyword evidence="5 6" id="KW-0408">Iron</keyword>
<keyword evidence="4" id="KW-0249">Electron transport</keyword>
<evidence type="ECO:0000256" key="2">
    <source>
        <dbReference type="ARBA" id="ARBA00022617"/>
    </source>
</evidence>
<dbReference type="InterPro" id="IPR009056">
    <property type="entry name" value="Cyt_c-like_dom"/>
</dbReference>
<keyword evidence="3 6" id="KW-0479">Metal-binding</keyword>
<proteinExistence type="predicted"/>